<dbReference type="PROSITE" id="PS00063">
    <property type="entry name" value="ALDOKETO_REDUCTASE_3"/>
    <property type="match status" value="1"/>
</dbReference>
<dbReference type="InterPro" id="IPR020471">
    <property type="entry name" value="AKR"/>
</dbReference>
<name>B6JF63_AFIC5</name>
<dbReference type="InterPro" id="IPR023210">
    <property type="entry name" value="NADP_OxRdtase_dom"/>
</dbReference>
<keyword evidence="2" id="KW-0521">NADP</keyword>
<dbReference type="PROSITE" id="PS00798">
    <property type="entry name" value="ALDOKETO_REDUCTASE_1"/>
    <property type="match status" value="1"/>
</dbReference>
<keyword evidence="3 8" id="KW-0560">Oxidoreductase</keyword>
<dbReference type="PATRIC" id="fig|504832.7.peg.2383"/>
<evidence type="ECO:0000256" key="2">
    <source>
        <dbReference type="ARBA" id="ARBA00022857"/>
    </source>
</evidence>
<dbReference type="EMBL" id="CP002826">
    <property type="protein sequence ID" value="AEI06959.1"/>
    <property type="molecule type" value="Genomic_DNA"/>
</dbReference>
<dbReference type="KEGG" id="ocg:OCA5_c22570"/>
<dbReference type="RefSeq" id="WP_012562906.1">
    <property type="nucleotide sequence ID" value="NC_011386.1"/>
</dbReference>
<dbReference type="KEGG" id="oca:OCAR_5751"/>
<dbReference type="HOGENOM" id="CLU_023205_0_1_5"/>
<evidence type="ECO:0000256" key="3">
    <source>
        <dbReference type="ARBA" id="ARBA00023002"/>
    </source>
</evidence>
<dbReference type="AlphaFoldDB" id="B6JF63"/>
<dbReference type="PIRSF" id="PIRSF000097">
    <property type="entry name" value="AKR"/>
    <property type="match status" value="1"/>
</dbReference>
<dbReference type="PANTHER" id="PTHR43827:SF3">
    <property type="entry name" value="NADP-DEPENDENT OXIDOREDUCTASE DOMAIN-CONTAINING PROTEIN"/>
    <property type="match status" value="1"/>
</dbReference>
<feature type="site" description="Lowers pKa of active site Tyr" evidence="6">
    <location>
        <position position="72"/>
    </location>
</feature>
<evidence type="ECO:0000256" key="1">
    <source>
        <dbReference type="ARBA" id="ARBA00007905"/>
    </source>
</evidence>
<protein>
    <submittedName>
        <fullName evidence="8">2,5-diketo-D-gluconic acid reductase B</fullName>
        <ecNumber evidence="8">1.1.1.274</ecNumber>
    </submittedName>
</protein>
<dbReference type="Proteomes" id="UP000007730">
    <property type="component" value="Chromosome"/>
</dbReference>
<feature type="domain" description="NADP-dependent oxidoreductase" evidence="7">
    <location>
        <begin position="15"/>
        <end position="251"/>
    </location>
</feature>
<dbReference type="PROSITE" id="PS00062">
    <property type="entry name" value="ALDOKETO_REDUCTASE_2"/>
    <property type="match status" value="1"/>
</dbReference>
<dbReference type="SUPFAM" id="SSF51430">
    <property type="entry name" value="NAD(P)-linked oxidoreductase"/>
    <property type="match status" value="1"/>
</dbReference>
<dbReference type="eggNOG" id="COG0656">
    <property type="taxonomic scope" value="Bacteria"/>
</dbReference>
<dbReference type="EC" id="1.1.1.274" evidence="8"/>
<comment type="similarity">
    <text evidence="1">Belongs to the aldo/keto reductase family.</text>
</comment>
<evidence type="ECO:0000313" key="9">
    <source>
        <dbReference type="Proteomes" id="UP000007730"/>
    </source>
</evidence>
<keyword evidence="9" id="KW-1185">Reference proteome</keyword>
<gene>
    <name evidence="8" type="primary">dkgB</name>
    <name evidence="8" type="ordered locus">OCA5_c22570</name>
</gene>
<dbReference type="GO" id="GO:0050580">
    <property type="term" value="F:2,5-didehydrogluconate reductase activity"/>
    <property type="evidence" value="ECO:0007669"/>
    <property type="project" value="UniProtKB-EC"/>
</dbReference>
<sequence>MQFVEAGGARIPILGLGTFGIEGRDCSRAVEQALRLGYRLIDTAQIYDNEREVGDGIRASGVPRNDVFLITKVWTTRFAPNELVRSVKDSVSRLRAEIDLLLLHWPNPQVPLAETLQALAKVKELGLARHIGLSNFTVALMEEAVALSREPLICDQVEYHPYLDQTKIINACRAHGLAAIAYSPLAKGRIKNDETLIGIGRKYGKSPAQICLRWLIQQNVVAIPRTSKVERLSENLDVFDFVLSEDDIARLFAMGSPEGRITNFGFAPQWD</sequence>
<dbReference type="InterPro" id="IPR018170">
    <property type="entry name" value="Aldo/ket_reductase_CS"/>
</dbReference>
<feature type="binding site" evidence="5">
    <location>
        <position position="104"/>
    </location>
    <ligand>
        <name>substrate</name>
    </ligand>
</feature>
<dbReference type="Pfam" id="PF00248">
    <property type="entry name" value="Aldo_ket_red"/>
    <property type="match status" value="1"/>
</dbReference>
<accession>B6JF63</accession>
<dbReference type="PRINTS" id="PR00069">
    <property type="entry name" value="ALDKETRDTASE"/>
</dbReference>
<dbReference type="InterPro" id="IPR036812">
    <property type="entry name" value="NAD(P)_OxRdtase_dom_sf"/>
</dbReference>
<dbReference type="GO" id="GO:0051596">
    <property type="term" value="P:methylglyoxal catabolic process"/>
    <property type="evidence" value="ECO:0007669"/>
    <property type="project" value="TreeGrafter"/>
</dbReference>
<dbReference type="STRING" id="504832.OCA5_c22570"/>
<feature type="active site" description="Proton donor" evidence="4">
    <location>
        <position position="47"/>
    </location>
</feature>
<evidence type="ECO:0000256" key="5">
    <source>
        <dbReference type="PIRSR" id="PIRSR000097-2"/>
    </source>
</evidence>
<dbReference type="CDD" id="cd19140">
    <property type="entry name" value="AKR_AKR3F3"/>
    <property type="match status" value="1"/>
</dbReference>
<dbReference type="PANTHER" id="PTHR43827">
    <property type="entry name" value="2,5-DIKETO-D-GLUCONIC ACID REDUCTASE"/>
    <property type="match status" value="1"/>
</dbReference>
<dbReference type="OrthoDB" id="9804790at2"/>
<dbReference type="Gene3D" id="3.20.20.100">
    <property type="entry name" value="NADP-dependent oxidoreductase domain"/>
    <property type="match status" value="1"/>
</dbReference>
<evidence type="ECO:0000256" key="6">
    <source>
        <dbReference type="PIRSR" id="PIRSR000097-3"/>
    </source>
</evidence>
<proteinExistence type="inferred from homology"/>
<evidence type="ECO:0000256" key="4">
    <source>
        <dbReference type="PIRSR" id="PIRSR000097-1"/>
    </source>
</evidence>
<organism evidence="8 9">
    <name type="scientific">Afipia carboxidovorans (strain ATCC 49405 / DSM 1227 / KCTC 32145 / OM5)</name>
    <name type="common">Oligotropha carboxidovorans</name>
    <dbReference type="NCBI Taxonomy" id="504832"/>
    <lineage>
        <taxon>Bacteria</taxon>
        <taxon>Pseudomonadati</taxon>
        <taxon>Pseudomonadota</taxon>
        <taxon>Alphaproteobacteria</taxon>
        <taxon>Hyphomicrobiales</taxon>
        <taxon>Nitrobacteraceae</taxon>
        <taxon>Afipia</taxon>
    </lineage>
</organism>
<dbReference type="GO" id="GO:1990002">
    <property type="term" value="F:methylglyoxal reductase (NADPH) (acetol producing) activity"/>
    <property type="evidence" value="ECO:0007669"/>
    <property type="project" value="TreeGrafter"/>
</dbReference>
<reference evidence="8 9" key="1">
    <citation type="journal article" date="2011" name="J. Bacteriol.">
        <title>Complete genome sequences of the chemolithoautotrophic Oligotropha carboxidovorans strains OM4 and OM5.</title>
        <authorList>
            <person name="Volland S."/>
            <person name="Rachinger M."/>
            <person name="Strittmatter A."/>
            <person name="Daniel R."/>
            <person name="Gottschalk G."/>
            <person name="Meyer O."/>
        </authorList>
    </citation>
    <scope>NUCLEOTIDE SEQUENCE [LARGE SCALE GENOMIC DNA]</scope>
    <source>
        <strain evidence="9">ATCC 49405 / DSM 1227 / KCTC 32145 / OM5</strain>
    </source>
</reference>
<evidence type="ECO:0000259" key="7">
    <source>
        <dbReference type="Pfam" id="PF00248"/>
    </source>
</evidence>
<evidence type="ECO:0000313" key="8">
    <source>
        <dbReference type="EMBL" id="AEI06959.1"/>
    </source>
</evidence>